<reference evidence="2 4" key="1">
    <citation type="submission" date="2015-04" db="EMBL/GenBank/DDBJ databases">
        <title>The draft genome sequence of Roseovarius indicus B108T.</title>
        <authorList>
            <person name="Li G."/>
            <person name="Lai Q."/>
            <person name="Shao Z."/>
            <person name="Yan P."/>
        </authorList>
    </citation>
    <scope>NUCLEOTIDE SEQUENCE [LARGE SCALE GENOMIC DNA]</scope>
    <source>
        <strain evidence="2 4">B108</strain>
    </source>
</reference>
<dbReference type="STRING" id="540747.SAMN04488031_1012"/>
<evidence type="ECO:0000313" key="3">
    <source>
        <dbReference type="EMBL" id="QEW27527.1"/>
    </source>
</evidence>
<reference evidence="3 5" key="2">
    <citation type="submission" date="2018-08" db="EMBL/GenBank/DDBJ databases">
        <title>Genetic Globetrotter - A new plasmid hitch-hiking vast phylogenetic and geographic distances.</title>
        <authorList>
            <person name="Vollmers J."/>
            <person name="Petersen J."/>
        </authorList>
    </citation>
    <scope>NUCLEOTIDE SEQUENCE [LARGE SCALE GENOMIC DNA]</scope>
    <source>
        <strain evidence="3 5">DSM 26383</strain>
    </source>
</reference>
<proteinExistence type="predicted"/>
<accession>A0A0T5P5C1</accession>
<dbReference type="AlphaFoldDB" id="A0A0T5P5C1"/>
<dbReference type="OrthoDB" id="9810895at2"/>
<protein>
    <submittedName>
        <fullName evidence="2">Uncharacterized protein</fullName>
    </submittedName>
</protein>
<sequence>MRVFMAFALVCSAGAAPASTPIADVICEPTHMMTKKLSRQFGEQLHSWGTRGPEQVMQVWTDKRGDWTMVVAYATGTSCIVAMGENWEGNQAEDPA</sequence>
<dbReference type="PATRIC" id="fig|540747.5.peg.1724"/>
<evidence type="ECO:0000313" key="2">
    <source>
        <dbReference type="EMBL" id="KRS16309.1"/>
    </source>
</evidence>
<dbReference type="KEGG" id="rid:RIdsm_03343"/>
<dbReference type="EMBL" id="LAXI01000015">
    <property type="protein sequence ID" value="KRS16309.1"/>
    <property type="molecule type" value="Genomic_DNA"/>
</dbReference>
<gene>
    <name evidence="3" type="ORF">RIdsm_03343</name>
    <name evidence="2" type="ORF">XM52_19840</name>
</gene>
<evidence type="ECO:0000256" key="1">
    <source>
        <dbReference type="SAM" id="SignalP"/>
    </source>
</evidence>
<evidence type="ECO:0000313" key="5">
    <source>
        <dbReference type="Proteomes" id="UP000325785"/>
    </source>
</evidence>
<organism evidence="2 4">
    <name type="scientific">Roseovarius indicus</name>
    <dbReference type="NCBI Taxonomy" id="540747"/>
    <lineage>
        <taxon>Bacteria</taxon>
        <taxon>Pseudomonadati</taxon>
        <taxon>Pseudomonadota</taxon>
        <taxon>Alphaproteobacteria</taxon>
        <taxon>Rhodobacterales</taxon>
        <taxon>Roseobacteraceae</taxon>
        <taxon>Roseovarius</taxon>
    </lineage>
</organism>
<dbReference type="Proteomes" id="UP000051401">
    <property type="component" value="Unassembled WGS sequence"/>
</dbReference>
<evidence type="ECO:0000313" key="4">
    <source>
        <dbReference type="Proteomes" id="UP000051401"/>
    </source>
</evidence>
<dbReference type="Proteomes" id="UP000325785">
    <property type="component" value="Chromosome"/>
</dbReference>
<keyword evidence="1" id="KW-0732">Signal</keyword>
<feature type="chain" id="PRO_5015044554" evidence="1">
    <location>
        <begin position="19"/>
        <end position="96"/>
    </location>
</feature>
<keyword evidence="4" id="KW-1185">Reference proteome</keyword>
<name>A0A0T5P5C1_9RHOB</name>
<feature type="signal peptide" evidence="1">
    <location>
        <begin position="1"/>
        <end position="18"/>
    </location>
</feature>
<dbReference type="EMBL" id="CP031598">
    <property type="protein sequence ID" value="QEW27527.1"/>
    <property type="molecule type" value="Genomic_DNA"/>
</dbReference>